<evidence type="ECO:0000256" key="6">
    <source>
        <dbReference type="ARBA" id="ARBA00022692"/>
    </source>
</evidence>
<proteinExistence type="predicted"/>
<evidence type="ECO:0000256" key="9">
    <source>
        <dbReference type="ARBA" id="ARBA00022741"/>
    </source>
</evidence>
<dbReference type="PROSITE" id="PS00791">
    <property type="entry name" value="RECEPTOR_TYR_KIN_V_2"/>
    <property type="match status" value="1"/>
</dbReference>
<dbReference type="PIRSF" id="PIRSF000666">
    <property type="entry name" value="TyrPK_ephrin_receptor"/>
    <property type="match status" value="1"/>
</dbReference>
<evidence type="ECO:0000256" key="20">
    <source>
        <dbReference type="PIRSR" id="PIRSR000666-3"/>
    </source>
</evidence>
<feature type="domain" description="Protein kinase" evidence="22">
    <location>
        <begin position="602"/>
        <end position="867"/>
    </location>
</feature>
<keyword evidence="14" id="KW-0829">Tyrosine-protein kinase</keyword>
<dbReference type="InterPro" id="IPR001660">
    <property type="entry name" value="SAM"/>
</dbReference>
<keyword evidence="7" id="KW-0732">Signal</keyword>
<feature type="non-terminal residue" evidence="26">
    <location>
        <position position="1"/>
    </location>
</feature>
<dbReference type="EMBL" id="VZSK01000806">
    <property type="protein sequence ID" value="NWY68088.1"/>
    <property type="molecule type" value="Genomic_DNA"/>
</dbReference>
<dbReference type="CDD" id="cd00063">
    <property type="entry name" value="FN3"/>
    <property type="match status" value="2"/>
</dbReference>
<dbReference type="PROSITE" id="PS50105">
    <property type="entry name" value="SAM_DOMAIN"/>
    <property type="match status" value="1"/>
</dbReference>
<evidence type="ECO:0000256" key="13">
    <source>
        <dbReference type="ARBA" id="ARBA00023136"/>
    </source>
</evidence>
<evidence type="ECO:0000256" key="15">
    <source>
        <dbReference type="ARBA" id="ARBA00023170"/>
    </source>
</evidence>
<dbReference type="EC" id="2.7.10.1" evidence="3"/>
<dbReference type="InterPro" id="IPR001090">
    <property type="entry name" value="Ephrin_rcpt_lig-bd_dom"/>
</dbReference>
<dbReference type="GO" id="GO:0005886">
    <property type="term" value="C:plasma membrane"/>
    <property type="evidence" value="ECO:0007669"/>
    <property type="project" value="UniProtKB-SubCell"/>
</dbReference>
<dbReference type="GO" id="GO:0005005">
    <property type="term" value="F:transmembrane-ephrin receptor activity"/>
    <property type="evidence" value="ECO:0007669"/>
    <property type="project" value="TreeGrafter"/>
</dbReference>
<dbReference type="InterPro" id="IPR000719">
    <property type="entry name" value="Prot_kinase_dom"/>
</dbReference>
<keyword evidence="4" id="KW-1003">Cell membrane</keyword>
<evidence type="ECO:0000256" key="17">
    <source>
        <dbReference type="ARBA" id="ARBA00051243"/>
    </source>
</evidence>
<dbReference type="SMART" id="SM00060">
    <property type="entry name" value="FN3"/>
    <property type="match status" value="2"/>
</dbReference>
<dbReference type="PROSITE" id="PS51550">
    <property type="entry name" value="EPH_LBD"/>
    <property type="match status" value="1"/>
</dbReference>
<dbReference type="PANTHER" id="PTHR46877">
    <property type="entry name" value="EPH RECEPTOR A5"/>
    <property type="match status" value="1"/>
</dbReference>
<comment type="subcellular location">
    <subcellularLocation>
        <location evidence="1">Cell membrane</location>
        <topology evidence="1">Single-pass membrane protein</topology>
    </subcellularLocation>
    <subcellularLocation>
        <location evidence="2">Membrane</location>
        <topology evidence="2">Single-pass type I membrane protein</topology>
    </subcellularLocation>
</comment>
<dbReference type="InterPro" id="IPR036116">
    <property type="entry name" value="FN3_sf"/>
</dbReference>
<keyword evidence="12 21" id="KW-1133">Transmembrane helix</keyword>
<evidence type="ECO:0000256" key="5">
    <source>
        <dbReference type="ARBA" id="ARBA00022679"/>
    </source>
</evidence>
<keyword evidence="20" id="KW-1015">Disulfide bond</keyword>
<dbReference type="SMART" id="SM00454">
    <property type="entry name" value="SAM"/>
    <property type="match status" value="1"/>
</dbReference>
<dbReference type="InterPro" id="IPR001426">
    <property type="entry name" value="Tyr_kinase_rcpt_V_CS"/>
</dbReference>
<dbReference type="FunFam" id="2.60.40.1770:FF:000001">
    <property type="entry name" value="Ephrin type-A receptor 5"/>
    <property type="match status" value="1"/>
</dbReference>
<keyword evidence="16" id="KW-0325">Glycoprotein</keyword>
<evidence type="ECO:0000256" key="8">
    <source>
        <dbReference type="ARBA" id="ARBA00022737"/>
    </source>
</evidence>
<dbReference type="InterPro" id="IPR008979">
    <property type="entry name" value="Galactose-bd-like_sf"/>
</dbReference>
<dbReference type="Gene3D" id="2.60.40.1770">
    <property type="entry name" value="ephrin a2 ectodomain"/>
    <property type="match status" value="1"/>
</dbReference>
<dbReference type="SUPFAM" id="SSF47769">
    <property type="entry name" value="SAM/Pointed domain"/>
    <property type="match status" value="1"/>
</dbReference>
<keyword evidence="9" id="KW-0547">Nucleotide-binding</keyword>
<dbReference type="InterPro" id="IPR013761">
    <property type="entry name" value="SAM/pointed_sf"/>
</dbReference>
<evidence type="ECO:0000256" key="10">
    <source>
        <dbReference type="ARBA" id="ARBA00022777"/>
    </source>
</evidence>
<evidence type="ECO:0000256" key="11">
    <source>
        <dbReference type="ARBA" id="ARBA00022840"/>
    </source>
</evidence>
<dbReference type="GO" id="GO:0030425">
    <property type="term" value="C:dendrite"/>
    <property type="evidence" value="ECO:0007669"/>
    <property type="project" value="TreeGrafter"/>
</dbReference>
<dbReference type="SMART" id="SM01411">
    <property type="entry name" value="Ephrin_rec_like"/>
    <property type="match status" value="1"/>
</dbReference>
<keyword evidence="27" id="KW-1185">Reference proteome</keyword>
<protein>
    <recommendedName>
        <fullName evidence="19">Ephrin type-A receptor 10</fullName>
        <ecNumber evidence="3">2.7.10.1</ecNumber>
    </recommendedName>
</protein>
<dbReference type="PANTHER" id="PTHR46877:SF16">
    <property type="entry name" value="EPHRIN TYPE-A RECEPTOR 10"/>
    <property type="match status" value="1"/>
</dbReference>
<dbReference type="GO" id="GO:0007411">
    <property type="term" value="P:axon guidance"/>
    <property type="evidence" value="ECO:0007669"/>
    <property type="project" value="TreeGrafter"/>
</dbReference>
<dbReference type="Gene3D" id="1.10.150.50">
    <property type="entry name" value="Transcription Factor, Ets-1"/>
    <property type="match status" value="1"/>
</dbReference>
<keyword evidence="8" id="KW-0677">Repeat</keyword>
<evidence type="ECO:0000259" key="24">
    <source>
        <dbReference type="PROSITE" id="PS50853"/>
    </source>
</evidence>
<reference evidence="26 27" key="1">
    <citation type="submission" date="2019-09" db="EMBL/GenBank/DDBJ databases">
        <title>Bird 10,000 Genomes (B10K) Project - Family phase.</title>
        <authorList>
            <person name="Zhang G."/>
        </authorList>
    </citation>
    <scope>NUCLEOTIDE SEQUENCE [LARGE SCALE GENOMIC DNA]</scope>
    <source>
        <strain evidence="26">OUT-0015</strain>
        <tissue evidence="26">Blood</tissue>
    </source>
</reference>
<dbReference type="InterPro" id="IPR050449">
    <property type="entry name" value="Ephrin_rcpt_TKs"/>
</dbReference>
<evidence type="ECO:0000256" key="16">
    <source>
        <dbReference type="ARBA" id="ARBA00023180"/>
    </source>
</evidence>
<dbReference type="PRINTS" id="PR00109">
    <property type="entry name" value="TYRKINASE"/>
</dbReference>
<organism evidence="26 27">
    <name type="scientific">Erithacus rubecula</name>
    <name type="common">European robin</name>
    <dbReference type="NCBI Taxonomy" id="37610"/>
    <lineage>
        <taxon>Eukaryota</taxon>
        <taxon>Metazoa</taxon>
        <taxon>Chordata</taxon>
        <taxon>Craniata</taxon>
        <taxon>Vertebrata</taxon>
        <taxon>Euteleostomi</taxon>
        <taxon>Archelosauria</taxon>
        <taxon>Archosauria</taxon>
        <taxon>Dinosauria</taxon>
        <taxon>Saurischia</taxon>
        <taxon>Theropoda</taxon>
        <taxon>Coelurosauria</taxon>
        <taxon>Aves</taxon>
        <taxon>Neognathae</taxon>
        <taxon>Neoaves</taxon>
        <taxon>Telluraves</taxon>
        <taxon>Australaves</taxon>
        <taxon>Passeriformes</taxon>
        <taxon>Turdidae</taxon>
        <taxon>Erithacus</taxon>
    </lineage>
</organism>
<evidence type="ECO:0000256" key="4">
    <source>
        <dbReference type="ARBA" id="ARBA00022475"/>
    </source>
</evidence>
<dbReference type="FunFam" id="1.10.510.10:FF:000360">
    <property type="entry name" value="Ephrin type-A receptor 10"/>
    <property type="match status" value="1"/>
</dbReference>
<comment type="catalytic activity">
    <reaction evidence="17">
        <text>L-tyrosyl-[protein] + ATP = O-phospho-L-tyrosyl-[protein] + ADP + H(+)</text>
        <dbReference type="Rhea" id="RHEA:10596"/>
        <dbReference type="Rhea" id="RHEA-COMP:10136"/>
        <dbReference type="Rhea" id="RHEA-COMP:20101"/>
        <dbReference type="ChEBI" id="CHEBI:15378"/>
        <dbReference type="ChEBI" id="CHEBI:30616"/>
        <dbReference type="ChEBI" id="CHEBI:46858"/>
        <dbReference type="ChEBI" id="CHEBI:61978"/>
        <dbReference type="ChEBI" id="CHEBI:456216"/>
        <dbReference type="EC" id="2.7.10.1"/>
    </reaction>
</comment>
<dbReference type="InterPro" id="IPR001245">
    <property type="entry name" value="Ser-Thr/Tyr_kinase_cat_dom"/>
</dbReference>
<keyword evidence="13 21" id="KW-0472">Membrane</keyword>
<evidence type="ECO:0000259" key="25">
    <source>
        <dbReference type="PROSITE" id="PS51550"/>
    </source>
</evidence>
<evidence type="ECO:0000313" key="26">
    <source>
        <dbReference type="EMBL" id="NWY68088.1"/>
    </source>
</evidence>
<dbReference type="PROSITE" id="PS50011">
    <property type="entry name" value="PROTEIN_KINASE_DOM"/>
    <property type="match status" value="1"/>
</dbReference>
<keyword evidence="5" id="KW-0808">Transferase</keyword>
<feature type="domain" description="Fibronectin type-III" evidence="24">
    <location>
        <begin position="415"/>
        <end position="507"/>
    </location>
</feature>
<evidence type="ECO:0000256" key="12">
    <source>
        <dbReference type="ARBA" id="ARBA00022989"/>
    </source>
</evidence>
<dbReference type="SMART" id="SM00615">
    <property type="entry name" value="EPH_lbd"/>
    <property type="match status" value="1"/>
</dbReference>
<dbReference type="FunFam" id="3.30.200.20:FF:000143">
    <property type="entry name" value="Ephrin type-B receptor 6"/>
    <property type="match status" value="1"/>
</dbReference>
<dbReference type="GO" id="GO:0005524">
    <property type="term" value="F:ATP binding"/>
    <property type="evidence" value="ECO:0007669"/>
    <property type="project" value="UniProtKB-KW"/>
</dbReference>
<dbReference type="Gene3D" id="1.10.510.10">
    <property type="entry name" value="Transferase(Phosphotransferase) domain 1"/>
    <property type="match status" value="1"/>
</dbReference>
<dbReference type="FunFam" id="2.60.40.10:FF:001125">
    <property type="entry name" value="Ephrin type-A receptor 10"/>
    <property type="match status" value="1"/>
</dbReference>
<dbReference type="Pfam" id="PF07714">
    <property type="entry name" value="PK_Tyr_Ser-Thr"/>
    <property type="match status" value="1"/>
</dbReference>
<evidence type="ECO:0000256" key="21">
    <source>
        <dbReference type="SAM" id="Phobius"/>
    </source>
</evidence>
<dbReference type="Pfam" id="PF00536">
    <property type="entry name" value="SAM_1"/>
    <property type="match status" value="1"/>
</dbReference>
<feature type="disulfide bond" evidence="20">
    <location>
        <begin position="77"/>
        <end position="87"/>
    </location>
</feature>
<evidence type="ECO:0000256" key="14">
    <source>
        <dbReference type="ARBA" id="ARBA00023137"/>
    </source>
</evidence>
<feature type="domain" description="Fibronectin type-III" evidence="24">
    <location>
        <begin position="299"/>
        <end position="411"/>
    </location>
</feature>
<evidence type="ECO:0000313" key="27">
    <source>
        <dbReference type="Proteomes" id="UP000529965"/>
    </source>
</evidence>
<dbReference type="InterPro" id="IPR016257">
    <property type="entry name" value="Tyr_kinase_ephrin_rcpt"/>
</dbReference>
<dbReference type="SUPFAM" id="SSF56112">
    <property type="entry name" value="Protein kinase-like (PK-like)"/>
    <property type="match status" value="1"/>
</dbReference>
<dbReference type="SUPFAM" id="SSF49265">
    <property type="entry name" value="Fibronectin type III"/>
    <property type="match status" value="1"/>
</dbReference>
<evidence type="ECO:0000259" key="22">
    <source>
        <dbReference type="PROSITE" id="PS50011"/>
    </source>
</evidence>
<dbReference type="Pfam" id="PF00041">
    <property type="entry name" value="fn3"/>
    <property type="match status" value="2"/>
</dbReference>
<feature type="domain" description="SAM" evidence="23">
    <location>
        <begin position="897"/>
        <end position="961"/>
    </location>
</feature>
<feature type="transmembrane region" description="Helical" evidence="21">
    <location>
        <begin position="524"/>
        <end position="548"/>
    </location>
</feature>
<dbReference type="AlphaFoldDB" id="A0A7K7GFJ9"/>
<evidence type="ECO:0000256" key="2">
    <source>
        <dbReference type="ARBA" id="ARBA00004479"/>
    </source>
</evidence>
<evidence type="ECO:0000259" key="23">
    <source>
        <dbReference type="PROSITE" id="PS50105"/>
    </source>
</evidence>
<sequence>VVLLDSKESQAELGWTSHPSNGWEEISGVDETLKPIRTYQVCNVMEPNQNNWLQTGWIARHHGQRIFIELKFTLRDCNSIPGVSSTCKETFNLYYVESDRDLGRSAREAELTKIDTIAADESFTQGDLGQRKMKLNTELREIGHLSKRGFHLGFQDLGACVALVSVRVYYKKCLSTVQSLALFPDTVAETAFVTLVEVKGTCVAHAEVDVDNPPRMHCSAEGEWLVPVGKCMCSPGFEEKDGGCTACLPGFYKLSLRLPLCSPCPEHSFTHEEASTFCLCQANYSRSPSDPPSASCTRPPSAPRNLVYSLQQSSLVLQWSAPADAGGRSDLTYSLWCGRCGAAPPGRCQRCGSGVAFVPQQTGLVQRTVTLVNLLPHANYTIRVLALNGVSAVSPLAGQQYAEVNVSTGQAAPAPVTDIRTDKVEQKSVSLSWQEPGVLTANGTEYEVRYFEKDQRDQSYSTVKTTSTAVTVNNLKPGTLYIFQIRTSSSPDYGNYNPGIEVETLAECKCSRALTVASSEQSPILIITVLAIVGLAVLLSLVLGVMLWRRQCGYSKASQDGDEELYFHFKIPTRRTYIDPSTCEDPMQAVHLFAKELDNASIKIERIIRTGKFMGWWLCWCEFGQTCRGCLELPSRRELPVAIQTLRAGCSEQQQRSFLAQACTMGQFDHPNVIRLEGVITRGSTMMIVMEYMGNGLLDSFLRKHEGQFTGTQLICMLQGIASGMVYLAEMGYVHKSLAAHKVLVSSSLACKITGFRRPQEEKMETIFSTMGGKSLVLWSAPEAVQYHHFSPASDVWSFGIVMWEVMSYGERPYWDMSHQDVMKAVEDGFRLPAPANCQPPLHQLMLNCWQKDSSQRPKFSQIHNALSKLVQSLEPPECPSSTCPSSTCPRTFSAFPSFSSVGEWLEAIEMGRYKDNFTAAGYCYLESVARMTAQDILSLGITLAEHQKILLGGVQALRAQVIRLHGRGVQV</sequence>
<dbReference type="SUPFAM" id="SSF49785">
    <property type="entry name" value="Galactose-binding domain-like"/>
    <property type="match status" value="1"/>
</dbReference>
<comment type="function">
    <text evidence="18">Receptor for members of the ephrin-A family. Binds to EFNA3, EFNA4 and EFNA5.</text>
</comment>
<feature type="domain" description="Eph LBD" evidence="25">
    <location>
        <begin position="1"/>
        <end position="178"/>
    </location>
</feature>
<dbReference type="InterPro" id="IPR003961">
    <property type="entry name" value="FN3_dom"/>
</dbReference>
<dbReference type="Pfam" id="PF01404">
    <property type="entry name" value="Ephrin_lbd"/>
    <property type="match status" value="1"/>
</dbReference>
<evidence type="ECO:0000256" key="18">
    <source>
        <dbReference type="ARBA" id="ARBA00054353"/>
    </source>
</evidence>
<keyword evidence="11" id="KW-0067">ATP-binding</keyword>
<dbReference type="InterPro" id="IPR013783">
    <property type="entry name" value="Ig-like_fold"/>
</dbReference>
<dbReference type="Gene3D" id="2.60.120.260">
    <property type="entry name" value="Galactose-binding domain-like"/>
    <property type="match status" value="1"/>
</dbReference>
<dbReference type="Pfam" id="PF14575">
    <property type="entry name" value="EphA2_TM"/>
    <property type="match status" value="1"/>
</dbReference>
<evidence type="ECO:0000256" key="7">
    <source>
        <dbReference type="ARBA" id="ARBA00022729"/>
    </source>
</evidence>
<feature type="disulfide bond" evidence="20">
    <location>
        <begin position="42"/>
        <end position="160"/>
    </location>
</feature>
<dbReference type="Gene3D" id="3.30.200.20">
    <property type="entry name" value="Phosphorylase Kinase, domain 1"/>
    <property type="match status" value="1"/>
</dbReference>
<dbReference type="InterPro" id="IPR027936">
    <property type="entry name" value="Eph_TM"/>
</dbReference>
<accession>A0A7K7GFJ9</accession>
<dbReference type="Pfam" id="PF25599">
    <property type="entry name" value="Ephrin_CRD"/>
    <property type="match status" value="1"/>
</dbReference>
<evidence type="ECO:0000256" key="1">
    <source>
        <dbReference type="ARBA" id="ARBA00004162"/>
    </source>
</evidence>
<gene>
    <name evidence="26" type="primary">Epha10</name>
    <name evidence="26" type="ORF">ERIRUB_R12257</name>
</gene>
<dbReference type="FunFam" id="2.60.40.10:FF:000059">
    <property type="entry name" value="Ephrin type-A receptor 6"/>
    <property type="match status" value="1"/>
</dbReference>
<dbReference type="FunFam" id="1.10.150.50:FF:000066">
    <property type="entry name" value="ephrin type-A receptor 10"/>
    <property type="match status" value="1"/>
</dbReference>
<dbReference type="PROSITE" id="PS50853">
    <property type="entry name" value="FN3"/>
    <property type="match status" value="2"/>
</dbReference>
<keyword evidence="6 21" id="KW-0812">Transmembrane</keyword>
<name>A0A7K7GFJ9_ERIRU</name>
<keyword evidence="15" id="KW-0675">Receptor</keyword>
<keyword evidence="10" id="KW-0418">Kinase</keyword>
<comment type="caution">
    <text evidence="26">The sequence shown here is derived from an EMBL/GenBank/DDBJ whole genome shotgun (WGS) entry which is preliminary data.</text>
</comment>
<dbReference type="Gene3D" id="2.60.40.10">
    <property type="entry name" value="Immunoglobulins"/>
    <property type="match status" value="2"/>
</dbReference>
<dbReference type="FunFam" id="2.60.120.260:FF:000001">
    <property type="entry name" value="Ephrin type-A receptor 7"/>
    <property type="match status" value="1"/>
</dbReference>
<dbReference type="InterPro" id="IPR011009">
    <property type="entry name" value="Kinase-like_dom_sf"/>
</dbReference>
<dbReference type="Proteomes" id="UP000529965">
    <property type="component" value="Unassembled WGS sequence"/>
</dbReference>
<dbReference type="FunFam" id="2.10.50.10:FF:000001">
    <property type="entry name" value="Ephrin type-A receptor 5"/>
    <property type="match status" value="1"/>
</dbReference>
<evidence type="ECO:0000256" key="3">
    <source>
        <dbReference type="ARBA" id="ARBA00011902"/>
    </source>
</evidence>
<evidence type="ECO:0000256" key="19">
    <source>
        <dbReference type="ARBA" id="ARBA00071280"/>
    </source>
</evidence>
<feature type="non-terminal residue" evidence="26">
    <location>
        <position position="972"/>
    </location>
</feature>
<dbReference type="Gene3D" id="2.10.50.10">
    <property type="entry name" value="Tumor Necrosis Factor Receptor, subunit A, domain 2"/>
    <property type="match status" value="1"/>
</dbReference>